<keyword evidence="3 4" id="KW-0408">Iron</keyword>
<dbReference type="eggNOG" id="KOG0143">
    <property type="taxonomic scope" value="Eukaryota"/>
</dbReference>
<reference evidence="7" key="1">
    <citation type="journal article" date="2013" name="Science">
        <title>The Amborella genome and the evolution of flowering plants.</title>
        <authorList>
            <consortium name="Amborella Genome Project"/>
        </authorList>
    </citation>
    <scope>NUCLEOTIDE SEQUENCE [LARGE SCALE GENOMIC DNA]</scope>
</reference>
<evidence type="ECO:0000256" key="3">
    <source>
        <dbReference type="ARBA" id="ARBA00023004"/>
    </source>
</evidence>
<dbReference type="GO" id="GO:0016491">
    <property type="term" value="F:oxidoreductase activity"/>
    <property type="evidence" value="ECO:0007669"/>
    <property type="project" value="UniProtKB-KW"/>
</dbReference>
<dbReference type="AlphaFoldDB" id="W1PAU3"/>
<dbReference type="InterPro" id="IPR005123">
    <property type="entry name" value="Oxoglu/Fe-dep_dioxygenase_dom"/>
</dbReference>
<keyword evidence="2 4" id="KW-0479">Metal-binding</keyword>
<dbReference type="InterPro" id="IPR050295">
    <property type="entry name" value="Plant_2OG-oxidoreductases"/>
</dbReference>
<accession>W1PAU3</accession>
<dbReference type="EMBL" id="KI393840">
    <property type="protein sequence ID" value="ERN07027.1"/>
    <property type="molecule type" value="Genomic_DNA"/>
</dbReference>
<feature type="domain" description="Fe2OG dioxygenase" evidence="5">
    <location>
        <begin position="189"/>
        <end position="297"/>
    </location>
</feature>
<evidence type="ECO:0000256" key="1">
    <source>
        <dbReference type="ARBA" id="ARBA00008056"/>
    </source>
</evidence>
<evidence type="ECO:0000313" key="7">
    <source>
        <dbReference type="Proteomes" id="UP000017836"/>
    </source>
</evidence>
<name>W1PAU3_AMBTC</name>
<dbReference type="OrthoDB" id="498272at2759"/>
<dbReference type="OMA" id="PANYEPF"/>
<sequence length="366" mass="41284">MSTSVDPSYIQLEQYRVKPGSVPVGENTPVIDFTPLSAEKVDPTVRAKLAKEVGAAFRDWGFFHCINHCIPKELMDTVTENLKLFFHQPLEEKMKVKLDLTHPVGYNNNDFTNNVRDWVEIYDYMLKDKIEVPVTHELEDTRIMQLHNHRPAYPPGFQELLDEYGVWLAKLSFEILELTALSLGLPGDRFMPMFADHATINRVNHYEPCPAPDMVLGKGWHADISALTLLAQGQPSGLEIRGQDNEWIKAKSIPHSFTIQIGDLMEGYTNGLYKSVEHRVVVSGEKEMYSVALAFVPAIEATVEPLPELVNELNPANYEPFNYGKFYRVRRLSNCVKLASENDIVTIHTFKKPTTPAPTAAATVSA</sequence>
<dbReference type="KEGG" id="atr:18435241"/>
<evidence type="ECO:0000256" key="4">
    <source>
        <dbReference type="RuleBase" id="RU003682"/>
    </source>
</evidence>
<dbReference type="PRINTS" id="PR00682">
    <property type="entry name" value="IPNSYNTHASE"/>
</dbReference>
<comment type="similarity">
    <text evidence="1 4">Belongs to the iron/ascorbate-dependent oxidoreductase family.</text>
</comment>
<dbReference type="PROSITE" id="PS51471">
    <property type="entry name" value="FE2OG_OXY"/>
    <property type="match status" value="1"/>
</dbReference>
<dbReference type="InterPro" id="IPR026992">
    <property type="entry name" value="DIOX_N"/>
</dbReference>
<dbReference type="Pfam" id="PF14226">
    <property type="entry name" value="DIOX_N"/>
    <property type="match status" value="1"/>
</dbReference>
<dbReference type="Gramene" id="ERN07027">
    <property type="protein sequence ID" value="ERN07027"/>
    <property type="gene ID" value="AMTR_s00669p00009200"/>
</dbReference>
<evidence type="ECO:0000256" key="2">
    <source>
        <dbReference type="ARBA" id="ARBA00022723"/>
    </source>
</evidence>
<dbReference type="Gene3D" id="2.60.120.330">
    <property type="entry name" value="B-lactam Antibiotic, Isopenicillin N Synthase, Chain"/>
    <property type="match status" value="1"/>
</dbReference>
<dbReference type="PANTHER" id="PTHR47991">
    <property type="entry name" value="OXOGLUTARATE/IRON-DEPENDENT DIOXYGENASE"/>
    <property type="match status" value="1"/>
</dbReference>
<keyword evidence="4" id="KW-0560">Oxidoreductase</keyword>
<organism evidence="6 7">
    <name type="scientific">Amborella trichopoda</name>
    <dbReference type="NCBI Taxonomy" id="13333"/>
    <lineage>
        <taxon>Eukaryota</taxon>
        <taxon>Viridiplantae</taxon>
        <taxon>Streptophyta</taxon>
        <taxon>Embryophyta</taxon>
        <taxon>Tracheophyta</taxon>
        <taxon>Spermatophyta</taxon>
        <taxon>Magnoliopsida</taxon>
        <taxon>Amborellales</taxon>
        <taxon>Amborellaceae</taxon>
        <taxon>Amborella</taxon>
    </lineage>
</organism>
<evidence type="ECO:0000259" key="5">
    <source>
        <dbReference type="PROSITE" id="PS51471"/>
    </source>
</evidence>
<dbReference type="Proteomes" id="UP000017836">
    <property type="component" value="Unassembled WGS sequence"/>
</dbReference>
<dbReference type="HOGENOM" id="CLU_010119_16_3_1"/>
<dbReference type="GO" id="GO:0046872">
    <property type="term" value="F:metal ion binding"/>
    <property type="evidence" value="ECO:0007669"/>
    <property type="project" value="UniProtKB-KW"/>
</dbReference>
<evidence type="ECO:0000313" key="6">
    <source>
        <dbReference type="EMBL" id="ERN07027.1"/>
    </source>
</evidence>
<dbReference type="SUPFAM" id="SSF51197">
    <property type="entry name" value="Clavaminate synthase-like"/>
    <property type="match status" value="1"/>
</dbReference>
<proteinExistence type="inferred from homology"/>
<dbReference type="Pfam" id="PF03171">
    <property type="entry name" value="2OG-FeII_Oxy"/>
    <property type="match status" value="1"/>
</dbReference>
<dbReference type="InterPro" id="IPR027443">
    <property type="entry name" value="IPNS-like_sf"/>
</dbReference>
<keyword evidence="7" id="KW-1185">Reference proteome</keyword>
<dbReference type="FunFam" id="2.60.120.330:FF:000012">
    <property type="entry name" value="Gibberellin 20 oxidase 1"/>
    <property type="match status" value="1"/>
</dbReference>
<dbReference type="InterPro" id="IPR044861">
    <property type="entry name" value="IPNS-like_FE2OG_OXY"/>
</dbReference>
<gene>
    <name evidence="6" type="ORF">AMTR_s00669p00009200</name>
</gene>
<protein>
    <recommendedName>
        <fullName evidence="5">Fe2OG dioxygenase domain-containing protein</fullName>
    </recommendedName>
</protein>